<dbReference type="InterPro" id="IPR024419">
    <property type="entry name" value="YvrJ"/>
</dbReference>
<accession>A0ABW5R5X0</accession>
<proteinExistence type="predicted"/>
<evidence type="ECO:0000313" key="3">
    <source>
        <dbReference type="Proteomes" id="UP001597497"/>
    </source>
</evidence>
<dbReference type="Pfam" id="PF12841">
    <property type="entry name" value="YvrJ"/>
    <property type="match status" value="1"/>
</dbReference>
<keyword evidence="3" id="KW-1185">Reference proteome</keyword>
<protein>
    <submittedName>
        <fullName evidence="2">YvrJ family protein</fullName>
    </submittedName>
</protein>
<evidence type="ECO:0000256" key="1">
    <source>
        <dbReference type="SAM" id="Phobius"/>
    </source>
</evidence>
<dbReference type="EMBL" id="JBHUMM010000002">
    <property type="protein sequence ID" value="MFD2670418.1"/>
    <property type="molecule type" value="Genomic_DNA"/>
</dbReference>
<reference evidence="3" key="1">
    <citation type="journal article" date="2019" name="Int. J. Syst. Evol. Microbiol.">
        <title>The Global Catalogue of Microorganisms (GCM) 10K type strain sequencing project: providing services to taxonomists for standard genome sequencing and annotation.</title>
        <authorList>
            <consortium name="The Broad Institute Genomics Platform"/>
            <consortium name="The Broad Institute Genome Sequencing Center for Infectious Disease"/>
            <person name="Wu L."/>
            <person name="Ma J."/>
        </authorList>
    </citation>
    <scope>NUCLEOTIDE SEQUENCE [LARGE SCALE GENOMIC DNA]</scope>
    <source>
        <strain evidence="3">KCTC 33676</strain>
    </source>
</reference>
<sequence>MFQMDEIDFVNAIGNFGFPIMITIYLLIRFEKRIDYLNNSLIDLAQVIKEMSNRNKE</sequence>
<dbReference type="Proteomes" id="UP001597497">
    <property type="component" value="Unassembled WGS sequence"/>
</dbReference>
<comment type="caution">
    <text evidence="2">The sequence shown here is derived from an EMBL/GenBank/DDBJ whole genome shotgun (WGS) entry which is preliminary data.</text>
</comment>
<keyword evidence="1" id="KW-1133">Transmembrane helix</keyword>
<gene>
    <name evidence="2" type="ORF">ACFSUC_02205</name>
</gene>
<evidence type="ECO:0000313" key="2">
    <source>
        <dbReference type="EMBL" id="MFD2670418.1"/>
    </source>
</evidence>
<name>A0ABW5R5X0_9BACL</name>
<keyword evidence="1" id="KW-0812">Transmembrane</keyword>
<organism evidence="2 3">
    <name type="scientific">Marinicrinis sediminis</name>
    <dbReference type="NCBI Taxonomy" id="1652465"/>
    <lineage>
        <taxon>Bacteria</taxon>
        <taxon>Bacillati</taxon>
        <taxon>Bacillota</taxon>
        <taxon>Bacilli</taxon>
        <taxon>Bacillales</taxon>
        <taxon>Paenibacillaceae</taxon>
    </lineage>
</organism>
<feature type="transmembrane region" description="Helical" evidence="1">
    <location>
        <begin position="12"/>
        <end position="28"/>
    </location>
</feature>
<dbReference type="RefSeq" id="WP_379927803.1">
    <property type="nucleotide sequence ID" value="NZ_JBHUMM010000002.1"/>
</dbReference>
<keyword evidence="1" id="KW-0472">Membrane</keyword>